<accession>A0ABC8Z1U8</accession>
<name>A0ABC8Z1U8_9POAL</name>
<protein>
    <submittedName>
        <fullName evidence="3">Uncharacterized protein</fullName>
    </submittedName>
</protein>
<organism evidence="3 4">
    <name type="scientific">Urochloa decumbens</name>
    <dbReference type="NCBI Taxonomy" id="240449"/>
    <lineage>
        <taxon>Eukaryota</taxon>
        <taxon>Viridiplantae</taxon>
        <taxon>Streptophyta</taxon>
        <taxon>Embryophyta</taxon>
        <taxon>Tracheophyta</taxon>
        <taxon>Spermatophyta</taxon>
        <taxon>Magnoliopsida</taxon>
        <taxon>Liliopsida</taxon>
        <taxon>Poales</taxon>
        <taxon>Poaceae</taxon>
        <taxon>PACMAD clade</taxon>
        <taxon>Panicoideae</taxon>
        <taxon>Panicodae</taxon>
        <taxon>Paniceae</taxon>
        <taxon>Melinidinae</taxon>
        <taxon>Urochloa</taxon>
    </lineage>
</organism>
<evidence type="ECO:0000313" key="4">
    <source>
        <dbReference type="Proteomes" id="UP001497457"/>
    </source>
</evidence>
<reference evidence="3 4" key="2">
    <citation type="submission" date="2024-10" db="EMBL/GenBank/DDBJ databases">
        <authorList>
            <person name="Ryan C."/>
        </authorList>
    </citation>
    <scope>NUCLEOTIDE SEQUENCE [LARGE SCALE GENOMIC DNA]</scope>
</reference>
<dbReference type="Proteomes" id="UP001497457">
    <property type="component" value="Chromosome 18b"/>
</dbReference>
<keyword evidence="1" id="KW-0472">Membrane</keyword>
<feature type="transmembrane region" description="Helical" evidence="1">
    <location>
        <begin position="44"/>
        <end position="67"/>
    </location>
</feature>
<proteinExistence type="predicted"/>
<gene>
    <name evidence="3" type="ORF">URODEC1_LOCUS40606</name>
</gene>
<keyword evidence="4" id="KW-1185">Reference proteome</keyword>
<evidence type="ECO:0000313" key="3">
    <source>
        <dbReference type="EMBL" id="CAL4954119.1"/>
    </source>
</evidence>
<keyword evidence="1" id="KW-1133">Transmembrane helix</keyword>
<sequence length="68" mass="7040">MRRVLLLIVVLLCAASLAEARGGSGFRFRGRRFFGGRRSSSDAPSGLSGGTWTACIGSSLLAAAVVLL</sequence>
<keyword evidence="1" id="KW-0812">Transmembrane</keyword>
<keyword evidence="2" id="KW-0732">Signal</keyword>
<reference evidence="4" key="1">
    <citation type="submission" date="2024-06" db="EMBL/GenBank/DDBJ databases">
        <authorList>
            <person name="Ryan C."/>
        </authorList>
    </citation>
    <scope>NUCLEOTIDE SEQUENCE [LARGE SCALE GENOMIC DNA]</scope>
</reference>
<dbReference type="AlphaFoldDB" id="A0ABC8Z1U8"/>
<dbReference type="EMBL" id="OZ075128">
    <property type="protein sequence ID" value="CAL4954119.1"/>
    <property type="molecule type" value="Genomic_DNA"/>
</dbReference>
<feature type="chain" id="PRO_5044838245" evidence="2">
    <location>
        <begin position="21"/>
        <end position="68"/>
    </location>
</feature>
<evidence type="ECO:0000256" key="1">
    <source>
        <dbReference type="SAM" id="Phobius"/>
    </source>
</evidence>
<evidence type="ECO:0000256" key="2">
    <source>
        <dbReference type="SAM" id="SignalP"/>
    </source>
</evidence>
<feature type="signal peptide" evidence="2">
    <location>
        <begin position="1"/>
        <end position="20"/>
    </location>
</feature>